<dbReference type="InterPro" id="IPR000073">
    <property type="entry name" value="AB_hydrolase_1"/>
</dbReference>
<dbReference type="GO" id="GO:0004414">
    <property type="term" value="F:homoserine O-acetyltransferase activity"/>
    <property type="evidence" value="ECO:0007669"/>
    <property type="project" value="TreeGrafter"/>
</dbReference>
<dbReference type="NCBIfam" id="NF001209">
    <property type="entry name" value="PRK00175.1"/>
    <property type="match status" value="1"/>
</dbReference>
<dbReference type="HAMAP" id="MF_00296">
    <property type="entry name" value="MetX_acyltransf"/>
    <property type="match status" value="1"/>
</dbReference>
<dbReference type="InterPro" id="IPR029058">
    <property type="entry name" value="AB_hydrolase_fold"/>
</dbReference>
<dbReference type="GO" id="GO:0009092">
    <property type="term" value="P:homoserine metabolic process"/>
    <property type="evidence" value="ECO:0007669"/>
    <property type="project" value="TreeGrafter"/>
</dbReference>
<gene>
    <name evidence="3" type="ORF">UFOPK1392_01389</name>
    <name evidence="4" type="ORF">UFOPK3733_01145</name>
</gene>
<dbReference type="EMBL" id="CAFBNC010000052">
    <property type="protein sequence ID" value="CAB4938680.1"/>
    <property type="molecule type" value="Genomic_DNA"/>
</dbReference>
<name>A0A6J7J6K7_9ZZZZ</name>
<dbReference type="AlphaFoldDB" id="A0A6J7J6K7"/>
<dbReference type="Pfam" id="PF00561">
    <property type="entry name" value="Abhydrolase_1"/>
    <property type="match status" value="1"/>
</dbReference>
<keyword evidence="1" id="KW-0808">Transferase</keyword>
<evidence type="ECO:0000313" key="4">
    <source>
        <dbReference type="EMBL" id="CAB4938680.1"/>
    </source>
</evidence>
<evidence type="ECO:0000259" key="2">
    <source>
        <dbReference type="Pfam" id="PF00561"/>
    </source>
</evidence>
<sequence>MTKPTSRAPLSADLLPATGAWRVGDPVGDRRFVEVTPGRPFSLEGGGVLRGVTVAYETWGTLAPDASNAVLICHALTGDSHAAGDSEVGGASKGWWHRLIGPGRAVDTDELFVVCVNVLGGCQGSTGPSSIDPTTDRPYGSTFPTITIRDIVRSQKAVADELGVERWLAVIGGSMGGMQALEWAVMYPDRVGGLVAIATTAAASAQQIAYSSVQRSAIVLDPNWNGGDYYDAAPGAGPHGGLAVAREMAHITYRTESEFAERFDRKQFDSLDTGFTAWQRFQVESYLDRQGEKLVRRFDANSYLAIARAMDLHDIGRGRAGIDRALARITAPVLTMAIDSDALYPPYQQEQLRDLIAANGGTVTHGVIHCVEGHDGFLTCPDQVGAAVAPFLAQLRNHPRTEI</sequence>
<dbReference type="GO" id="GO:0009086">
    <property type="term" value="P:methionine biosynthetic process"/>
    <property type="evidence" value="ECO:0007669"/>
    <property type="project" value="TreeGrafter"/>
</dbReference>
<dbReference type="InterPro" id="IPR008220">
    <property type="entry name" value="HAT_MetX-like"/>
</dbReference>
<dbReference type="Gene3D" id="3.40.50.1820">
    <property type="entry name" value="alpha/beta hydrolase"/>
    <property type="match status" value="1"/>
</dbReference>
<reference evidence="4" key="1">
    <citation type="submission" date="2020-05" db="EMBL/GenBank/DDBJ databases">
        <authorList>
            <person name="Chiriac C."/>
            <person name="Salcher M."/>
            <person name="Ghai R."/>
            <person name="Kavagutti S V."/>
        </authorList>
    </citation>
    <scope>NUCLEOTIDE SEQUENCE</scope>
</reference>
<evidence type="ECO:0000256" key="1">
    <source>
        <dbReference type="ARBA" id="ARBA00022679"/>
    </source>
</evidence>
<dbReference type="EMBL" id="CAEMXZ010000059">
    <property type="protein sequence ID" value="CAB4323632.1"/>
    <property type="molecule type" value="Genomic_DNA"/>
</dbReference>
<dbReference type="Gene3D" id="1.10.1740.110">
    <property type="match status" value="1"/>
</dbReference>
<dbReference type="SUPFAM" id="SSF53474">
    <property type="entry name" value="alpha/beta-Hydrolases"/>
    <property type="match status" value="1"/>
</dbReference>
<dbReference type="PANTHER" id="PTHR32268">
    <property type="entry name" value="HOMOSERINE O-ACETYLTRANSFERASE"/>
    <property type="match status" value="1"/>
</dbReference>
<protein>
    <submittedName>
        <fullName evidence="4">Unannotated protein</fullName>
    </submittedName>
</protein>
<organism evidence="4">
    <name type="scientific">freshwater metagenome</name>
    <dbReference type="NCBI Taxonomy" id="449393"/>
    <lineage>
        <taxon>unclassified sequences</taxon>
        <taxon>metagenomes</taxon>
        <taxon>ecological metagenomes</taxon>
    </lineage>
</organism>
<dbReference type="PANTHER" id="PTHR32268:SF11">
    <property type="entry name" value="HOMOSERINE O-ACETYLTRANSFERASE"/>
    <property type="match status" value="1"/>
</dbReference>
<accession>A0A6J7J6K7</accession>
<dbReference type="PIRSF" id="PIRSF000443">
    <property type="entry name" value="Homoser_Ac_trans"/>
    <property type="match status" value="1"/>
</dbReference>
<feature type="domain" description="AB hydrolase-1" evidence="2">
    <location>
        <begin position="68"/>
        <end position="357"/>
    </location>
</feature>
<dbReference type="NCBIfam" id="TIGR01392">
    <property type="entry name" value="homoserO_Ac_trn"/>
    <property type="match status" value="1"/>
</dbReference>
<evidence type="ECO:0000313" key="3">
    <source>
        <dbReference type="EMBL" id="CAB4323632.1"/>
    </source>
</evidence>
<proteinExistence type="inferred from homology"/>